<organism evidence="1 2">
    <name type="scientific">Dissostichus mawsoni</name>
    <name type="common">Antarctic cod</name>
    <dbReference type="NCBI Taxonomy" id="36200"/>
    <lineage>
        <taxon>Eukaryota</taxon>
        <taxon>Metazoa</taxon>
        <taxon>Chordata</taxon>
        <taxon>Craniata</taxon>
        <taxon>Vertebrata</taxon>
        <taxon>Euteleostomi</taxon>
        <taxon>Actinopterygii</taxon>
        <taxon>Neopterygii</taxon>
        <taxon>Teleostei</taxon>
        <taxon>Neoteleostei</taxon>
        <taxon>Acanthomorphata</taxon>
        <taxon>Eupercaria</taxon>
        <taxon>Perciformes</taxon>
        <taxon>Notothenioidei</taxon>
        <taxon>Nototheniidae</taxon>
        <taxon>Dissostichus</taxon>
    </lineage>
</organism>
<evidence type="ECO:0000313" key="1">
    <source>
        <dbReference type="EMBL" id="KAF3836318.1"/>
    </source>
</evidence>
<gene>
    <name evidence="1" type="ORF">F7725_028876</name>
</gene>
<dbReference type="SUPFAM" id="SSF51110">
    <property type="entry name" value="alpha-D-mannose-specific plant lectins"/>
    <property type="match status" value="1"/>
</dbReference>
<dbReference type="EMBL" id="JAAKFY010000024">
    <property type="protein sequence ID" value="KAF3836318.1"/>
    <property type="molecule type" value="Genomic_DNA"/>
</dbReference>
<dbReference type="Proteomes" id="UP000518266">
    <property type="component" value="Unassembled WGS sequence"/>
</dbReference>
<proteinExistence type="predicted"/>
<comment type="caution">
    <text evidence="1">The sequence shown here is derived from an EMBL/GenBank/DDBJ whole genome shotgun (WGS) entry which is preliminary data.</text>
</comment>
<reference evidence="1 2" key="1">
    <citation type="submission" date="2020-03" db="EMBL/GenBank/DDBJ databases">
        <title>Dissostichus mawsoni Genome sequencing and assembly.</title>
        <authorList>
            <person name="Park H."/>
        </authorList>
    </citation>
    <scope>NUCLEOTIDE SEQUENCE [LARGE SCALE GENOMIC DNA]</scope>
    <source>
        <strain evidence="1">DM0001</strain>
        <tissue evidence="1">Muscle</tissue>
    </source>
</reference>
<evidence type="ECO:0008006" key="3">
    <source>
        <dbReference type="Google" id="ProtNLM"/>
    </source>
</evidence>
<protein>
    <recommendedName>
        <fullName evidence="3">Bulb-type lectin domain-containing protein</fullName>
    </recommendedName>
</protein>
<dbReference type="AlphaFoldDB" id="A0A7J5XJF2"/>
<name>A0A7J5XJF2_DISMA</name>
<accession>A0A7J5XJF2</accession>
<evidence type="ECO:0000313" key="2">
    <source>
        <dbReference type="Proteomes" id="UP000518266"/>
    </source>
</evidence>
<keyword evidence="2" id="KW-1185">Reference proteome</keyword>
<dbReference type="InterPro" id="IPR036426">
    <property type="entry name" value="Bulb-type_lectin_dom_sf"/>
</dbReference>
<sequence length="80" mass="8817">MSRNFLSKNDELARETIWCPTTESLRLSSAYVGCRHCRVSLSACACRGTANLVMYDEGGNAMWHTNTSKSDCNVPPSADQ</sequence>